<protein>
    <recommendedName>
        <fullName evidence="1">DUF4179 domain-containing protein</fullName>
    </recommendedName>
</protein>
<name>A0A2P7UKM3_9BACL</name>
<keyword evidence="3" id="KW-1185">Reference proteome</keyword>
<feature type="domain" description="DUF4179" evidence="1">
    <location>
        <begin position="99"/>
        <end position="196"/>
    </location>
</feature>
<accession>A0A2P7UKM3</accession>
<gene>
    <name evidence="2" type="ORF">C7R93_26955</name>
</gene>
<comment type="caution">
    <text evidence="2">The sequence shown here is derived from an EMBL/GenBank/DDBJ whole genome shotgun (WGS) entry which is preliminary data.</text>
</comment>
<dbReference type="Pfam" id="PF13786">
    <property type="entry name" value="DUF4179"/>
    <property type="match status" value="1"/>
</dbReference>
<dbReference type="Proteomes" id="UP000240419">
    <property type="component" value="Unassembled WGS sequence"/>
</dbReference>
<evidence type="ECO:0000313" key="2">
    <source>
        <dbReference type="EMBL" id="PSJ87546.1"/>
    </source>
</evidence>
<organism evidence="2 3">
    <name type="scientific">Brevibacillus fortis</name>
    <dbReference type="NCBI Taxonomy" id="2126352"/>
    <lineage>
        <taxon>Bacteria</taxon>
        <taxon>Bacillati</taxon>
        <taxon>Bacillota</taxon>
        <taxon>Bacilli</taxon>
        <taxon>Bacillales</taxon>
        <taxon>Paenibacillaceae</taxon>
        <taxon>Brevibacillus</taxon>
    </lineage>
</organism>
<dbReference type="InterPro" id="IPR025436">
    <property type="entry name" value="DUF4179"/>
</dbReference>
<sequence>MTCLYKGQLSSYLQGTLGDDQSVFMVDHIERCSYCQRQLSHYLGEIENPDNWEIVGPSTQRLVQQVINRVAPYPIHVMQRSKTNIQQKPNRWITRSITIMKKTAIAVAGIAAITYFGTLTSPTFATYVSSLVSSKPQQQQQVGSLFQKYADSEYLYRGVKQGYIQKVDLQAKDKGIIVDVKEIMTDTKDIRIILGITDTQGKQIENMFKFFPTNQDLARQVYEIKITDHEGNVYQGYDMEGYNDLHWLGDNGSLVMLNEPLTTYFTDTSEIPDKLNVQLTIKQIDKEKGNWTVNIPVDISKAKKETTIIPINKQYQSPRGTVYDLKQVMVTPGQTEIVLETTRSAGDTEELAFEIVDDKDAVLAAWSELILDQEDEDAQIPTMHNILHEQFLQTGNKKGIYFITFKNLPTDKDLTFKLSKTYTYEPVKAEMKINIEELKNKPMTSVQNGNSLTFSNFTVQELIDGSRGKELYASLDLDVTLAPNVMDLRGWAATDEQSNGYRLISFSGNRTRDENGTIKMSGKLHFKLARPPKELNIVYKSQVKERKNVDWKIAIPLKQ</sequence>
<dbReference type="AlphaFoldDB" id="A0A2P7UKM3"/>
<evidence type="ECO:0000313" key="3">
    <source>
        <dbReference type="Proteomes" id="UP000240419"/>
    </source>
</evidence>
<dbReference type="EMBL" id="PXZM01000049">
    <property type="protein sequence ID" value="PSJ87546.1"/>
    <property type="molecule type" value="Genomic_DNA"/>
</dbReference>
<dbReference type="Gene3D" id="2.60.40.1630">
    <property type="entry name" value="bacillus anthracis domain"/>
    <property type="match status" value="1"/>
</dbReference>
<evidence type="ECO:0000259" key="1">
    <source>
        <dbReference type="Pfam" id="PF13786"/>
    </source>
</evidence>
<proteinExistence type="predicted"/>
<reference evidence="2 3" key="1">
    <citation type="submission" date="2018-03" db="EMBL/GenBank/DDBJ databases">
        <title>Brevisbacillus phylogenomics.</title>
        <authorList>
            <person name="Dunlap C."/>
        </authorList>
    </citation>
    <scope>NUCLEOTIDE SEQUENCE [LARGE SCALE GENOMIC DNA]</scope>
    <source>
        <strain evidence="2 3">NRRL NRS-1210</strain>
    </source>
</reference>